<dbReference type="PANTHER" id="PTHR11085">
    <property type="entry name" value="NAD-DEPENDENT PROTEIN DEACYLASE SIRTUIN-5, MITOCHONDRIAL-RELATED"/>
    <property type="match status" value="1"/>
</dbReference>
<dbReference type="InterPro" id="IPR003000">
    <property type="entry name" value="Sirtuin"/>
</dbReference>
<proteinExistence type="predicted"/>
<dbReference type="EMBL" id="DS985221">
    <property type="protein sequence ID" value="EEY20638.1"/>
    <property type="molecule type" value="Genomic_DNA"/>
</dbReference>
<dbReference type="GeneID" id="9537312"/>
<dbReference type="Pfam" id="PF02146">
    <property type="entry name" value="SIR2"/>
    <property type="match status" value="1"/>
</dbReference>
<dbReference type="RefSeq" id="XP_003003186.1">
    <property type="nucleotide sequence ID" value="XM_003003140.1"/>
</dbReference>
<gene>
    <name evidence="2" type="ORF">VDBG_06748</name>
</gene>
<dbReference type="KEGG" id="val:VDBG_06748"/>
<evidence type="ECO:0000256" key="1">
    <source>
        <dbReference type="SAM" id="MobiDB-lite"/>
    </source>
</evidence>
<dbReference type="OrthoDB" id="424302at2759"/>
<sequence length="155" mass="17282">MGKPLMRIPYTELFAPPTLIPRNANTLPGAVAALTRFLTAPVADGRSPTTVILSGAGLSVSSGLADYRGAKGTYRVNKTYRPIYYHEFLASHEARKRYWARSFLGWPSLQRARPNAGHRAIAEPRRHHGQQQQQQQQQQHRLGLGLVSASSPERR</sequence>
<keyword evidence="3" id="KW-1185">Reference proteome</keyword>
<name>C9SPC3_VERA1</name>
<dbReference type="GO" id="GO:0070403">
    <property type="term" value="F:NAD+ binding"/>
    <property type="evidence" value="ECO:0007669"/>
    <property type="project" value="InterPro"/>
</dbReference>
<dbReference type="InterPro" id="IPR050134">
    <property type="entry name" value="NAD-dep_sirtuin_deacylases"/>
</dbReference>
<dbReference type="AlphaFoldDB" id="C9SPC3"/>
<dbReference type="Proteomes" id="UP000008698">
    <property type="component" value="Unassembled WGS sequence"/>
</dbReference>
<dbReference type="Gene3D" id="3.40.50.1220">
    <property type="entry name" value="TPP-binding domain"/>
    <property type="match status" value="1"/>
</dbReference>
<dbReference type="SUPFAM" id="SSF52467">
    <property type="entry name" value="DHS-like NAD/FAD-binding domain"/>
    <property type="match status" value="1"/>
</dbReference>
<reference evidence="3" key="1">
    <citation type="journal article" date="2011" name="PLoS Pathog.">
        <title>Comparative genomics yields insights into niche adaptation of plant vascular wilt pathogens.</title>
        <authorList>
            <person name="Klosterman S.J."/>
            <person name="Subbarao K.V."/>
            <person name="Kang S."/>
            <person name="Veronese P."/>
            <person name="Gold S.E."/>
            <person name="Thomma B.P.H.J."/>
            <person name="Chen Z."/>
            <person name="Henrissat B."/>
            <person name="Lee Y.-H."/>
            <person name="Park J."/>
            <person name="Garcia-Pedrajas M.D."/>
            <person name="Barbara D.J."/>
            <person name="Anchieta A."/>
            <person name="de Jonge R."/>
            <person name="Santhanam P."/>
            <person name="Maruthachalam K."/>
            <person name="Atallah Z."/>
            <person name="Amyotte S.G."/>
            <person name="Paz Z."/>
            <person name="Inderbitzin P."/>
            <person name="Hayes R.J."/>
            <person name="Heiman D.I."/>
            <person name="Young S."/>
            <person name="Zeng Q."/>
            <person name="Engels R."/>
            <person name="Galagan J."/>
            <person name="Cuomo C.A."/>
            <person name="Dobinson K.F."/>
            <person name="Ma L.-J."/>
        </authorList>
    </citation>
    <scope>NUCLEOTIDE SEQUENCE [LARGE SCALE GENOMIC DNA]</scope>
    <source>
        <strain evidence="3">VaMs.102 / ATCC MYA-4576 / FGSC 10136</strain>
    </source>
</reference>
<feature type="region of interest" description="Disordered" evidence="1">
    <location>
        <begin position="124"/>
        <end position="155"/>
    </location>
</feature>
<accession>C9SPC3</accession>
<dbReference type="HOGENOM" id="CLU_1696847_0_0_1"/>
<organism evidence="3">
    <name type="scientific">Verticillium alfalfae (strain VaMs.102 / ATCC MYA-4576 / FGSC 10136)</name>
    <name type="common">Verticillium wilt of alfalfa</name>
    <name type="synonym">Verticillium albo-atrum</name>
    <dbReference type="NCBI Taxonomy" id="526221"/>
    <lineage>
        <taxon>Eukaryota</taxon>
        <taxon>Fungi</taxon>
        <taxon>Dikarya</taxon>
        <taxon>Ascomycota</taxon>
        <taxon>Pezizomycotina</taxon>
        <taxon>Sordariomycetes</taxon>
        <taxon>Hypocreomycetidae</taxon>
        <taxon>Glomerellales</taxon>
        <taxon>Plectosphaerellaceae</taxon>
        <taxon>Verticillium</taxon>
    </lineage>
</organism>
<evidence type="ECO:0000313" key="2">
    <source>
        <dbReference type="EMBL" id="EEY20638.1"/>
    </source>
</evidence>
<feature type="compositionally biased region" description="Low complexity" evidence="1">
    <location>
        <begin position="130"/>
        <end position="146"/>
    </location>
</feature>
<dbReference type="STRING" id="526221.C9SPC3"/>
<dbReference type="eggNOG" id="KOG2683">
    <property type="taxonomic scope" value="Eukaryota"/>
</dbReference>
<dbReference type="PANTHER" id="PTHR11085:SF10">
    <property type="entry name" value="NAD-DEPENDENT PROTEIN DEACYLASE SIRTUIN-5, MITOCHONDRIAL-RELATED"/>
    <property type="match status" value="1"/>
</dbReference>
<evidence type="ECO:0000313" key="3">
    <source>
        <dbReference type="Proteomes" id="UP000008698"/>
    </source>
</evidence>
<protein>
    <submittedName>
        <fullName evidence="2">Silencing information regulator</fullName>
    </submittedName>
</protein>
<dbReference type="InterPro" id="IPR029035">
    <property type="entry name" value="DHS-like_NAD/FAD-binding_dom"/>
</dbReference>
<dbReference type="GO" id="GO:0017136">
    <property type="term" value="F:histone deacetylase activity, NAD-dependent"/>
    <property type="evidence" value="ECO:0007669"/>
    <property type="project" value="TreeGrafter"/>
</dbReference>